<keyword evidence="7" id="KW-1185">Reference proteome</keyword>
<dbReference type="Proteomes" id="UP000023152">
    <property type="component" value="Unassembled WGS sequence"/>
</dbReference>
<dbReference type="AlphaFoldDB" id="X6L867"/>
<accession>X6L867</accession>
<feature type="region of interest" description="Disordered" evidence="4">
    <location>
        <begin position="93"/>
        <end position="121"/>
    </location>
</feature>
<feature type="non-terminal residue" evidence="6">
    <location>
        <position position="1"/>
    </location>
</feature>
<evidence type="ECO:0000256" key="1">
    <source>
        <dbReference type="ARBA" id="ARBA00022723"/>
    </source>
</evidence>
<evidence type="ECO:0000313" key="6">
    <source>
        <dbReference type="EMBL" id="ETN97231.1"/>
    </source>
</evidence>
<dbReference type="EMBL" id="ASPP01050416">
    <property type="protein sequence ID" value="ETN97231.1"/>
    <property type="molecule type" value="Genomic_DNA"/>
</dbReference>
<reference evidence="6 7" key="1">
    <citation type="journal article" date="2013" name="Curr. Biol.">
        <title>The Genome of the Foraminiferan Reticulomyxa filosa.</title>
        <authorList>
            <person name="Glockner G."/>
            <person name="Hulsmann N."/>
            <person name="Schleicher M."/>
            <person name="Noegel A.A."/>
            <person name="Eichinger L."/>
            <person name="Gallinger C."/>
            <person name="Pawlowski J."/>
            <person name="Sierra R."/>
            <person name="Euteneuer U."/>
            <person name="Pillet L."/>
            <person name="Moustafa A."/>
            <person name="Platzer M."/>
            <person name="Groth M."/>
            <person name="Szafranski K."/>
            <person name="Schliwa M."/>
        </authorList>
    </citation>
    <scope>NUCLEOTIDE SEQUENCE [LARGE SCALE GENOMIC DNA]</scope>
</reference>
<name>X6L867_RETFI</name>
<organism evidence="6 7">
    <name type="scientific">Reticulomyxa filosa</name>
    <dbReference type="NCBI Taxonomy" id="46433"/>
    <lineage>
        <taxon>Eukaryota</taxon>
        <taxon>Sar</taxon>
        <taxon>Rhizaria</taxon>
        <taxon>Retaria</taxon>
        <taxon>Foraminifera</taxon>
        <taxon>Monothalamids</taxon>
        <taxon>Reticulomyxidae</taxon>
        <taxon>Reticulomyxa</taxon>
    </lineage>
</organism>
<dbReference type="InterPro" id="IPR013083">
    <property type="entry name" value="Znf_RING/FYVE/PHD"/>
</dbReference>
<evidence type="ECO:0000313" key="7">
    <source>
        <dbReference type="Proteomes" id="UP000023152"/>
    </source>
</evidence>
<sequence length="121" mass="14468">DLQERQQRNEEVICDFKGKIKDLNNHLDNDCPLQRSDCQYKQFGCEHSCPKHKLNDHLSSQSKLHFDLIEENQQLKLQVELNEKNSKLTNENITLKKENKQLQQEMKTIQKESQQELLKRH</sequence>
<dbReference type="InterPro" id="IPR001293">
    <property type="entry name" value="Znf_TRAF"/>
</dbReference>
<feature type="domain" description="TRAF-type" evidence="5">
    <location>
        <begin position="20"/>
        <end position="57"/>
    </location>
</feature>
<feature type="non-terminal residue" evidence="6">
    <location>
        <position position="121"/>
    </location>
</feature>
<evidence type="ECO:0000256" key="2">
    <source>
        <dbReference type="ARBA" id="ARBA00022771"/>
    </source>
</evidence>
<evidence type="ECO:0000259" key="5">
    <source>
        <dbReference type="Pfam" id="PF02176"/>
    </source>
</evidence>
<comment type="caution">
    <text evidence="6">The sequence shown here is derived from an EMBL/GenBank/DDBJ whole genome shotgun (WGS) entry which is preliminary data.</text>
</comment>
<dbReference type="Gene3D" id="3.30.40.10">
    <property type="entry name" value="Zinc/RING finger domain, C3HC4 (zinc finger)"/>
    <property type="match status" value="1"/>
</dbReference>
<feature type="compositionally biased region" description="Basic and acidic residues" evidence="4">
    <location>
        <begin position="108"/>
        <end position="121"/>
    </location>
</feature>
<keyword evidence="2" id="KW-0863">Zinc-finger</keyword>
<dbReference type="GO" id="GO:0008270">
    <property type="term" value="F:zinc ion binding"/>
    <property type="evidence" value="ECO:0007669"/>
    <property type="project" value="UniProtKB-KW"/>
</dbReference>
<keyword evidence="1" id="KW-0479">Metal-binding</keyword>
<gene>
    <name evidence="6" type="ORF">RFI_40300</name>
</gene>
<proteinExistence type="predicted"/>
<dbReference type="Pfam" id="PF02176">
    <property type="entry name" value="zf-TRAF"/>
    <property type="match status" value="1"/>
</dbReference>
<keyword evidence="3" id="KW-0862">Zinc</keyword>
<evidence type="ECO:0000256" key="4">
    <source>
        <dbReference type="SAM" id="MobiDB-lite"/>
    </source>
</evidence>
<protein>
    <submittedName>
        <fullName evidence="6">Viral A-type inclusion protein</fullName>
    </submittedName>
</protein>
<evidence type="ECO:0000256" key="3">
    <source>
        <dbReference type="ARBA" id="ARBA00022833"/>
    </source>
</evidence>